<dbReference type="InterPro" id="IPR009057">
    <property type="entry name" value="Homeodomain-like_sf"/>
</dbReference>
<dbReference type="PANTHER" id="PTHR47506:SF6">
    <property type="entry name" value="HTH-TYPE TRANSCRIPTIONAL REPRESSOR NEMR"/>
    <property type="match status" value="1"/>
</dbReference>
<gene>
    <name evidence="7" type="ORF">C1I63_12545</name>
</gene>
<dbReference type="InterPro" id="IPR039538">
    <property type="entry name" value="BetI_C"/>
</dbReference>
<comment type="caution">
    <text evidence="7">The sequence shown here is derived from an EMBL/GenBank/DDBJ whole genome shotgun (WGS) entry which is preliminary data.</text>
</comment>
<dbReference type="PRINTS" id="PR00455">
    <property type="entry name" value="HTHTETR"/>
</dbReference>
<protein>
    <submittedName>
        <fullName evidence="7">TetR family transcriptional regulator</fullName>
    </submittedName>
</protein>
<evidence type="ECO:0000256" key="5">
    <source>
        <dbReference type="PROSITE-ProRule" id="PRU00335"/>
    </source>
</evidence>
<reference evidence="7 8" key="1">
    <citation type="submission" date="2018-03" db="EMBL/GenBank/DDBJ databases">
        <title>Bacteriophage NCPPB3778 and a type I-E CRISPR drive the evolution of the US Biological Select Agent, Rathayibacter toxicus.</title>
        <authorList>
            <person name="Davis E.W.II."/>
            <person name="Tabima J.F."/>
            <person name="Weisberg A.J."/>
            <person name="Dantas Lopes L."/>
            <person name="Wiseman M.S."/>
            <person name="Wiseman M.S."/>
            <person name="Pupko T."/>
            <person name="Belcher M.S."/>
            <person name="Sechler A.J."/>
            <person name="Tancos M.A."/>
            <person name="Schroeder B.K."/>
            <person name="Murray T.D."/>
            <person name="Luster D.G."/>
            <person name="Schneider W.L."/>
            <person name="Rogers E."/>
            <person name="Andreote F.D."/>
            <person name="Grunwald N.J."/>
            <person name="Putnam M.L."/>
            <person name="Chang J.H."/>
        </authorList>
    </citation>
    <scope>NUCLEOTIDE SEQUENCE [LARGE SCALE GENOMIC DNA]</scope>
    <source>
        <strain evidence="7 8">DSM 15933</strain>
    </source>
</reference>
<proteinExistence type="predicted"/>
<dbReference type="Pfam" id="PF00440">
    <property type="entry name" value="TetR_N"/>
    <property type="match status" value="1"/>
</dbReference>
<sequence length="194" mass="21720">MPSKGSYAKGVAKREEILQTALEVFSRQGYRKASLREISEAVGLTQAGLLHYFDSKEELFAEVLRKRDELDSAAYDLGRTGDAAIEQLVRLIRHNSDVPGLVHLYATLSAEGTDQSHPAHPFFLERYRTVTETLASRVREDQSEGLIAEDVDPETAARMIIALSDGLQVQWLLDDSVDMGSIVETFWALLKRVR</sequence>
<dbReference type="EMBL" id="PZPL01000001">
    <property type="protein sequence ID" value="PTL73589.1"/>
    <property type="molecule type" value="Genomic_DNA"/>
</dbReference>
<evidence type="ECO:0000256" key="4">
    <source>
        <dbReference type="ARBA" id="ARBA00023163"/>
    </source>
</evidence>
<dbReference type="SUPFAM" id="SSF48498">
    <property type="entry name" value="Tetracyclin repressor-like, C-terminal domain"/>
    <property type="match status" value="1"/>
</dbReference>
<dbReference type="Gene3D" id="1.10.357.10">
    <property type="entry name" value="Tetracycline Repressor, domain 2"/>
    <property type="match status" value="1"/>
</dbReference>
<evidence type="ECO:0000313" key="8">
    <source>
        <dbReference type="Proteomes" id="UP000241085"/>
    </source>
</evidence>
<keyword evidence="8" id="KW-1185">Reference proteome</keyword>
<dbReference type="PANTHER" id="PTHR47506">
    <property type="entry name" value="TRANSCRIPTIONAL REGULATORY PROTEIN"/>
    <property type="match status" value="1"/>
</dbReference>
<dbReference type="Proteomes" id="UP000241085">
    <property type="component" value="Unassembled WGS sequence"/>
</dbReference>
<name>A0A2T4UVN9_9MICO</name>
<organism evidence="7 8">
    <name type="scientific">Rathayibacter caricis DSM 15933</name>
    <dbReference type="NCBI Taxonomy" id="1328867"/>
    <lineage>
        <taxon>Bacteria</taxon>
        <taxon>Bacillati</taxon>
        <taxon>Actinomycetota</taxon>
        <taxon>Actinomycetes</taxon>
        <taxon>Micrococcales</taxon>
        <taxon>Microbacteriaceae</taxon>
        <taxon>Rathayibacter</taxon>
    </lineage>
</organism>
<keyword evidence="2" id="KW-0805">Transcription regulation</keyword>
<dbReference type="InterPro" id="IPR036271">
    <property type="entry name" value="Tet_transcr_reg_TetR-rel_C_sf"/>
</dbReference>
<dbReference type="Pfam" id="PF13977">
    <property type="entry name" value="TetR_C_6"/>
    <property type="match status" value="1"/>
</dbReference>
<dbReference type="InterPro" id="IPR001647">
    <property type="entry name" value="HTH_TetR"/>
</dbReference>
<evidence type="ECO:0000256" key="3">
    <source>
        <dbReference type="ARBA" id="ARBA00023125"/>
    </source>
</evidence>
<dbReference type="RefSeq" id="WP_107574998.1">
    <property type="nucleotide sequence ID" value="NZ_PZPL01000001.1"/>
</dbReference>
<dbReference type="PROSITE" id="PS50977">
    <property type="entry name" value="HTH_TETR_2"/>
    <property type="match status" value="1"/>
</dbReference>
<evidence type="ECO:0000313" key="7">
    <source>
        <dbReference type="EMBL" id="PTL73589.1"/>
    </source>
</evidence>
<evidence type="ECO:0000256" key="1">
    <source>
        <dbReference type="ARBA" id="ARBA00022491"/>
    </source>
</evidence>
<feature type="DNA-binding region" description="H-T-H motif" evidence="5">
    <location>
        <begin position="34"/>
        <end position="53"/>
    </location>
</feature>
<dbReference type="AlphaFoldDB" id="A0A2T4UVN9"/>
<keyword evidence="4" id="KW-0804">Transcription</keyword>
<keyword evidence="1" id="KW-0678">Repressor</keyword>
<keyword evidence="3 5" id="KW-0238">DNA-binding</keyword>
<accession>A0A2T4UVN9</accession>
<dbReference type="SUPFAM" id="SSF46689">
    <property type="entry name" value="Homeodomain-like"/>
    <property type="match status" value="1"/>
</dbReference>
<feature type="domain" description="HTH tetR-type" evidence="6">
    <location>
        <begin position="11"/>
        <end position="71"/>
    </location>
</feature>
<evidence type="ECO:0000256" key="2">
    <source>
        <dbReference type="ARBA" id="ARBA00023015"/>
    </source>
</evidence>
<evidence type="ECO:0000259" key="6">
    <source>
        <dbReference type="PROSITE" id="PS50977"/>
    </source>
</evidence>
<dbReference type="GO" id="GO:0003677">
    <property type="term" value="F:DNA binding"/>
    <property type="evidence" value="ECO:0007669"/>
    <property type="project" value="UniProtKB-UniRule"/>
</dbReference>